<feature type="non-terminal residue" evidence="2">
    <location>
        <position position="165"/>
    </location>
</feature>
<dbReference type="EMBL" id="CAJVQB010001190">
    <property type="protein sequence ID" value="CAG8524937.1"/>
    <property type="molecule type" value="Genomic_DNA"/>
</dbReference>
<protein>
    <submittedName>
        <fullName evidence="2">24024_t:CDS:1</fullName>
    </submittedName>
</protein>
<keyword evidence="1" id="KW-0175">Coiled coil</keyword>
<reference evidence="2 3" key="1">
    <citation type="submission" date="2021-06" db="EMBL/GenBank/DDBJ databases">
        <authorList>
            <person name="Kallberg Y."/>
            <person name="Tangrot J."/>
            <person name="Rosling A."/>
        </authorList>
    </citation>
    <scope>NUCLEOTIDE SEQUENCE [LARGE SCALE GENOMIC DNA]</scope>
    <source>
        <strain evidence="2 3">120-4 pot B 10/14</strain>
    </source>
</reference>
<keyword evidence="3" id="KW-1185">Reference proteome</keyword>
<gene>
    <name evidence="2" type="ORF">GMARGA_LOCUS3340</name>
</gene>
<evidence type="ECO:0000313" key="2">
    <source>
        <dbReference type="EMBL" id="CAG8524937.1"/>
    </source>
</evidence>
<feature type="coiled-coil region" evidence="1">
    <location>
        <begin position="75"/>
        <end position="127"/>
    </location>
</feature>
<evidence type="ECO:0000256" key="1">
    <source>
        <dbReference type="SAM" id="Coils"/>
    </source>
</evidence>
<dbReference type="Proteomes" id="UP000789901">
    <property type="component" value="Unassembled WGS sequence"/>
</dbReference>
<organism evidence="2 3">
    <name type="scientific">Gigaspora margarita</name>
    <dbReference type="NCBI Taxonomy" id="4874"/>
    <lineage>
        <taxon>Eukaryota</taxon>
        <taxon>Fungi</taxon>
        <taxon>Fungi incertae sedis</taxon>
        <taxon>Mucoromycota</taxon>
        <taxon>Glomeromycotina</taxon>
        <taxon>Glomeromycetes</taxon>
        <taxon>Diversisporales</taxon>
        <taxon>Gigasporaceae</taxon>
        <taxon>Gigaspora</taxon>
    </lineage>
</organism>
<sequence length="165" mass="19218">MVKWYETCVNQMPEKRTLMKTSHKEWLVKEINPELEVLPLHEPISLQDNTLLTIEAHYLNLFKEKDRTKAKEILYINLKRKFDELDSNFDYLEKEVSGILMKCNILLKKAQNANKKAKNELEKTNDVFNKADILEKSIKDALESAQLASANSIALKRCIEHTLSQ</sequence>
<name>A0ABM8W4S8_GIGMA</name>
<comment type="caution">
    <text evidence="2">The sequence shown here is derived from an EMBL/GenBank/DDBJ whole genome shotgun (WGS) entry which is preliminary data.</text>
</comment>
<evidence type="ECO:0000313" key="3">
    <source>
        <dbReference type="Proteomes" id="UP000789901"/>
    </source>
</evidence>
<accession>A0ABM8W4S8</accession>
<proteinExistence type="predicted"/>